<dbReference type="EMBL" id="MG736312">
    <property type="protein sequence ID" value="AVX52216.1"/>
    <property type="molecule type" value="Genomic_DNA"/>
</dbReference>
<proteinExistence type="predicted"/>
<dbReference type="RefSeq" id="WP_072310991.1">
    <property type="nucleotide sequence ID" value="NZ_CAMRIF010000003.1"/>
</dbReference>
<evidence type="ECO:0000313" key="1">
    <source>
        <dbReference type="EMBL" id="AVX52216.1"/>
    </source>
</evidence>
<name>A0A2U7XWU8_KLEPN</name>
<dbReference type="AlphaFoldDB" id="A0A2U7XWU8"/>
<reference evidence="1" key="1">
    <citation type="journal article" date="2018" name="Emerg. Microbes Infect.">
        <title>Identified a colistin-resistance gene mcr-8.1 in klebsiella pneumoniae.</title>
        <authorList>
            <person name="Wang X."/>
            <person name="Wang Y."/>
            <person name="Shen Z."/>
        </authorList>
    </citation>
    <scope>NUCLEOTIDE SEQUENCE</scope>
    <source>
        <strain evidence="1">KP91</strain>
        <plasmid evidence="1">pKP91</plasmid>
    </source>
</reference>
<organism evidence="1">
    <name type="scientific">Klebsiella pneumoniae</name>
    <dbReference type="NCBI Taxonomy" id="573"/>
    <lineage>
        <taxon>Bacteria</taxon>
        <taxon>Pseudomonadati</taxon>
        <taxon>Pseudomonadota</taxon>
        <taxon>Gammaproteobacteria</taxon>
        <taxon>Enterobacterales</taxon>
        <taxon>Enterobacteriaceae</taxon>
        <taxon>Klebsiella/Raoultella group</taxon>
        <taxon>Klebsiella</taxon>
        <taxon>Klebsiella pneumoniae complex</taxon>
    </lineage>
</organism>
<protein>
    <submittedName>
        <fullName evidence="1">Uncharacterized protein</fullName>
    </submittedName>
</protein>
<geneLocation type="plasmid" evidence="1">
    <name>pKP91</name>
</geneLocation>
<accession>A0A2U7XWU8</accession>
<keyword evidence="1" id="KW-0614">Plasmid</keyword>
<sequence length="193" mass="21727">MKDAKSKDLSELFNTITVRNVPSDVDEAITRQAKAAGKSKSDFVQEFLTATFGDLIGNFIRTSELVALMDQEMARMAGTVLSEHVYDLEMTQAGHREFCRILGIKNNDDLQRIMLAGMPFLEIRARQLTGVGYLARGNSLYAALLVNAVSRDEETVLALHQSLFNMIPEAAFQEMVNELRKAMRMETFEWSLI</sequence>
<dbReference type="GeneID" id="39632928"/>
<gene>
    <name evidence="1" type="ORF">pKP91-00053</name>
</gene>